<dbReference type="PANTHER" id="PTHR43943">
    <property type="entry name" value="DEHYDROGENASE/REDUCTASE (SDR FAMILY) MEMBER 4"/>
    <property type="match status" value="1"/>
</dbReference>
<dbReference type="InterPro" id="IPR036291">
    <property type="entry name" value="NAD(P)-bd_dom_sf"/>
</dbReference>
<dbReference type="PRINTS" id="PR00080">
    <property type="entry name" value="SDRFAMILY"/>
</dbReference>
<dbReference type="RefSeq" id="WP_264732680.1">
    <property type="nucleotide sequence ID" value="NZ_JAPDNR010000001.1"/>
</dbReference>
<evidence type="ECO:0000259" key="5">
    <source>
        <dbReference type="SMART" id="SM00822"/>
    </source>
</evidence>
<dbReference type="PRINTS" id="PR00081">
    <property type="entry name" value="GDHRDH"/>
</dbReference>
<evidence type="ECO:0000256" key="1">
    <source>
        <dbReference type="ARBA" id="ARBA00006484"/>
    </source>
</evidence>
<evidence type="ECO:0000313" key="7">
    <source>
        <dbReference type="Proteomes" id="UP001207742"/>
    </source>
</evidence>
<dbReference type="SUPFAM" id="SSF51735">
    <property type="entry name" value="NAD(P)-binding Rossmann-fold domains"/>
    <property type="match status" value="1"/>
</dbReference>
<keyword evidence="2" id="KW-0058">Aromatic hydrocarbons catabolism</keyword>
<organism evidence="6 7">
    <name type="scientific">Chitinophaga nivalis</name>
    <dbReference type="NCBI Taxonomy" id="2991709"/>
    <lineage>
        <taxon>Bacteria</taxon>
        <taxon>Pseudomonadati</taxon>
        <taxon>Bacteroidota</taxon>
        <taxon>Chitinophagia</taxon>
        <taxon>Chitinophagales</taxon>
        <taxon>Chitinophagaceae</taxon>
        <taxon>Chitinophaga</taxon>
    </lineage>
</organism>
<dbReference type="PANTHER" id="PTHR43943:SF17">
    <property type="entry name" value="3-PHENYLPROPIONATE-DIHYDRODIOL_CINNAMIC ACID-DIHYDRODIOL DEHYDROGENASE"/>
    <property type="match status" value="1"/>
</dbReference>
<evidence type="ECO:0000256" key="2">
    <source>
        <dbReference type="ARBA" id="ARBA00022797"/>
    </source>
</evidence>
<dbReference type="SMART" id="SM00822">
    <property type="entry name" value="PKS_KR"/>
    <property type="match status" value="1"/>
</dbReference>
<dbReference type="InterPro" id="IPR020904">
    <property type="entry name" value="Sc_DH/Rdtase_CS"/>
</dbReference>
<dbReference type="Gene3D" id="3.40.50.720">
    <property type="entry name" value="NAD(P)-binding Rossmann-like Domain"/>
    <property type="match status" value="1"/>
</dbReference>
<evidence type="ECO:0000313" key="6">
    <source>
        <dbReference type="EMBL" id="MCW3485862.1"/>
    </source>
</evidence>
<comment type="caution">
    <text evidence="6">The sequence shown here is derived from an EMBL/GenBank/DDBJ whole genome shotgun (WGS) entry which is preliminary data.</text>
</comment>
<dbReference type="CDD" id="cd05233">
    <property type="entry name" value="SDR_c"/>
    <property type="match status" value="1"/>
</dbReference>
<dbReference type="GO" id="GO:0047936">
    <property type="term" value="F:glucose 1-dehydrogenase [NAD(P)+] activity"/>
    <property type="evidence" value="ECO:0007669"/>
    <property type="project" value="UniProtKB-EC"/>
</dbReference>
<evidence type="ECO:0000256" key="3">
    <source>
        <dbReference type="ARBA" id="ARBA00023002"/>
    </source>
</evidence>
<keyword evidence="3 6" id="KW-0560">Oxidoreductase</keyword>
<dbReference type="InterPro" id="IPR002347">
    <property type="entry name" value="SDR_fam"/>
</dbReference>
<dbReference type="NCBIfam" id="NF005559">
    <property type="entry name" value="PRK07231.1"/>
    <property type="match status" value="1"/>
</dbReference>
<dbReference type="Proteomes" id="UP001207742">
    <property type="component" value="Unassembled WGS sequence"/>
</dbReference>
<feature type="domain" description="Ketoreductase" evidence="5">
    <location>
        <begin position="7"/>
        <end position="186"/>
    </location>
</feature>
<dbReference type="EMBL" id="JAPDNS010000002">
    <property type="protein sequence ID" value="MCW3485862.1"/>
    <property type="molecule type" value="Genomic_DNA"/>
</dbReference>
<name>A0ABT3IPG1_9BACT</name>
<proteinExistence type="inferred from homology"/>
<comment type="similarity">
    <text evidence="1">Belongs to the short-chain dehydrogenases/reductases (SDR) family.</text>
</comment>
<dbReference type="EC" id="1.1.1.47" evidence="6"/>
<gene>
    <name evidence="6" type="ORF">OL497_18295</name>
</gene>
<sequence length="253" mass="26512">MALLANKTAVITGGNSGIGYATAADFLEKGAKVLITGRKPDAVQRAVHDLGNAAEGFTADQSSLEDAKKLAAYVHSRYGKIDILFVNAGVGKFVPLESATEAEFDEIMDINFKGAFFTVQALLPLLNEGGTIILLSSINAYLGMPGAAIYGASKAALNSLGRTLARELAPRKIRVNIVNPGPVDTPIFSKTGVPEEEAKAMQAKVVSGVPVGRIGRPEEVARLVSFLASDEATYINGGEYTIDGGALVHPLIL</sequence>
<dbReference type="Pfam" id="PF13561">
    <property type="entry name" value="adh_short_C2"/>
    <property type="match status" value="1"/>
</dbReference>
<dbReference type="PROSITE" id="PS00061">
    <property type="entry name" value="ADH_SHORT"/>
    <property type="match status" value="1"/>
</dbReference>
<accession>A0ABT3IPG1</accession>
<reference evidence="6 7" key="1">
    <citation type="submission" date="2022-10" db="EMBL/GenBank/DDBJ databases">
        <title>Chitinophaga nivalis PC15 sp. nov., isolated from Pyeongchang county, South Korea.</title>
        <authorList>
            <person name="Trinh H.N."/>
        </authorList>
    </citation>
    <scope>NUCLEOTIDE SEQUENCE [LARGE SCALE GENOMIC DNA]</scope>
    <source>
        <strain evidence="6 7">PC14</strain>
    </source>
</reference>
<keyword evidence="7" id="KW-1185">Reference proteome</keyword>
<evidence type="ECO:0000256" key="4">
    <source>
        <dbReference type="ARBA" id="ARBA00023027"/>
    </source>
</evidence>
<dbReference type="InterPro" id="IPR057326">
    <property type="entry name" value="KR_dom"/>
</dbReference>
<protein>
    <submittedName>
        <fullName evidence="6">Glucose 1-dehydrogenase</fullName>
        <ecNumber evidence="6">1.1.1.47</ecNumber>
    </submittedName>
</protein>
<keyword evidence="4" id="KW-0520">NAD</keyword>